<evidence type="ECO:0000313" key="2">
    <source>
        <dbReference type="Proteomes" id="UP000027265"/>
    </source>
</evidence>
<keyword evidence="2" id="KW-1185">Reference proteome</keyword>
<dbReference type="InParanoid" id="A0A067PGR2"/>
<reference evidence="2" key="1">
    <citation type="journal article" date="2014" name="Proc. Natl. Acad. Sci. U.S.A.">
        <title>Extensive sampling of basidiomycete genomes demonstrates inadequacy of the white-rot/brown-rot paradigm for wood decay fungi.</title>
        <authorList>
            <person name="Riley R."/>
            <person name="Salamov A.A."/>
            <person name="Brown D.W."/>
            <person name="Nagy L.G."/>
            <person name="Floudas D."/>
            <person name="Held B.W."/>
            <person name="Levasseur A."/>
            <person name="Lombard V."/>
            <person name="Morin E."/>
            <person name="Otillar R."/>
            <person name="Lindquist E.A."/>
            <person name="Sun H."/>
            <person name="LaButti K.M."/>
            <person name="Schmutz J."/>
            <person name="Jabbour D."/>
            <person name="Luo H."/>
            <person name="Baker S.E."/>
            <person name="Pisabarro A.G."/>
            <person name="Walton J.D."/>
            <person name="Blanchette R.A."/>
            <person name="Henrissat B."/>
            <person name="Martin F."/>
            <person name="Cullen D."/>
            <person name="Hibbett D.S."/>
            <person name="Grigoriev I.V."/>
        </authorList>
    </citation>
    <scope>NUCLEOTIDE SEQUENCE [LARGE SCALE GENOMIC DNA]</scope>
    <source>
        <strain evidence="2">MUCL 33604</strain>
    </source>
</reference>
<protein>
    <recommendedName>
        <fullName evidence="3">F-box domain-containing protein</fullName>
    </recommendedName>
</protein>
<proteinExistence type="predicted"/>
<dbReference type="HOGENOM" id="CLU_1570863_0_0_1"/>
<organism evidence="1 2">
    <name type="scientific">Jaapia argillacea MUCL 33604</name>
    <dbReference type="NCBI Taxonomy" id="933084"/>
    <lineage>
        <taxon>Eukaryota</taxon>
        <taxon>Fungi</taxon>
        <taxon>Dikarya</taxon>
        <taxon>Basidiomycota</taxon>
        <taxon>Agaricomycotina</taxon>
        <taxon>Agaricomycetes</taxon>
        <taxon>Agaricomycetidae</taxon>
        <taxon>Jaapiales</taxon>
        <taxon>Jaapiaceae</taxon>
        <taxon>Jaapia</taxon>
    </lineage>
</organism>
<dbReference type="AlphaFoldDB" id="A0A067PGR2"/>
<dbReference type="EMBL" id="KL197777">
    <property type="protein sequence ID" value="KDQ49671.1"/>
    <property type="molecule type" value="Genomic_DNA"/>
</dbReference>
<dbReference type="Proteomes" id="UP000027265">
    <property type="component" value="Unassembled WGS sequence"/>
</dbReference>
<evidence type="ECO:0008006" key="3">
    <source>
        <dbReference type="Google" id="ProtNLM"/>
    </source>
</evidence>
<sequence length="170" mass="19011">MDVGTLDTLSQRECFTVLTGLELGGALVSQLPANVPRFPALLRLGTYYGDFMGIKLMLGLISSPRLEACSFQEVRGAWREYLTFVDLISTKFSYITELKLHCMLIYDLREMDDLYAAIVTSLCNLSLPNLSNLSIRNYDGDPLSLLTITWPYSPSSPWQVSYPAVLPSDL</sequence>
<gene>
    <name evidence="1" type="ORF">JAAARDRAFT_42687</name>
</gene>
<name>A0A067PGR2_9AGAM</name>
<evidence type="ECO:0000313" key="1">
    <source>
        <dbReference type="EMBL" id="KDQ49671.1"/>
    </source>
</evidence>
<accession>A0A067PGR2</accession>